<dbReference type="GO" id="GO:0003735">
    <property type="term" value="F:structural constituent of ribosome"/>
    <property type="evidence" value="ECO:0007669"/>
    <property type="project" value="InterPro"/>
</dbReference>
<evidence type="ECO:0000256" key="3">
    <source>
        <dbReference type="ARBA" id="ARBA00023274"/>
    </source>
</evidence>
<dbReference type="InterPro" id="IPR036049">
    <property type="entry name" value="Ribosomal_uL29_sf"/>
</dbReference>
<dbReference type="InterPro" id="IPR050063">
    <property type="entry name" value="Ribosomal_protein_uL29"/>
</dbReference>
<evidence type="ECO:0000256" key="1">
    <source>
        <dbReference type="ARBA" id="ARBA00009254"/>
    </source>
</evidence>
<dbReference type="GO" id="GO:0006412">
    <property type="term" value="P:translation"/>
    <property type="evidence" value="ECO:0007669"/>
    <property type="project" value="UniProtKB-UniRule"/>
</dbReference>
<dbReference type="SUPFAM" id="SSF46561">
    <property type="entry name" value="Ribosomal protein L29 (L29p)"/>
    <property type="match status" value="1"/>
</dbReference>
<evidence type="ECO:0000256" key="4">
    <source>
        <dbReference type="ARBA" id="ARBA00035204"/>
    </source>
</evidence>
<dbReference type="OrthoDB" id="9815192at2"/>
<dbReference type="EMBL" id="VLLN01000017">
    <property type="protein sequence ID" value="TWJ18329.1"/>
    <property type="molecule type" value="Genomic_DNA"/>
</dbReference>
<evidence type="ECO:0000256" key="2">
    <source>
        <dbReference type="ARBA" id="ARBA00022980"/>
    </source>
</evidence>
<dbReference type="PANTHER" id="PTHR10916:SF0">
    <property type="entry name" value="LARGE RIBOSOMAL SUBUNIT PROTEIN UL29C"/>
    <property type="match status" value="1"/>
</dbReference>
<dbReference type="RefSeq" id="WP_145023675.1">
    <property type="nucleotide sequence ID" value="NZ_VLLN01000017.1"/>
</dbReference>
<comment type="caution">
    <text evidence="6">The sequence shown here is derived from an EMBL/GenBank/DDBJ whole genome shotgun (WGS) entry which is preliminary data.</text>
</comment>
<dbReference type="PANTHER" id="PTHR10916">
    <property type="entry name" value="60S RIBOSOMAL PROTEIN L35/50S RIBOSOMAL PROTEIN L29"/>
    <property type="match status" value="1"/>
</dbReference>
<sequence length="62" mass="7192">MKANELRALSQDDLAVKEKELTQELFNIRFQLHTGRLENTAKIDAVRKDIARVKTILQEKRG</sequence>
<organism evidence="6 7">
    <name type="scientific">Geobacter argillaceus</name>
    <dbReference type="NCBI Taxonomy" id="345631"/>
    <lineage>
        <taxon>Bacteria</taxon>
        <taxon>Pseudomonadati</taxon>
        <taxon>Thermodesulfobacteriota</taxon>
        <taxon>Desulfuromonadia</taxon>
        <taxon>Geobacterales</taxon>
        <taxon>Geobacteraceae</taxon>
        <taxon>Geobacter</taxon>
    </lineage>
</organism>
<evidence type="ECO:0000256" key="5">
    <source>
        <dbReference type="HAMAP-Rule" id="MF_00374"/>
    </source>
</evidence>
<protein>
    <recommendedName>
        <fullName evidence="4 5">Large ribosomal subunit protein uL29</fullName>
    </recommendedName>
</protein>
<gene>
    <name evidence="5" type="primary">rpmC</name>
    <name evidence="6" type="ORF">JN12_02733</name>
</gene>
<dbReference type="InterPro" id="IPR001854">
    <property type="entry name" value="Ribosomal_uL29"/>
</dbReference>
<accession>A0A562VK68</accession>
<keyword evidence="3 5" id="KW-0687">Ribonucleoprotein</keyword>
<dbReference type="InterPro" id="IPR018254">
    <property type="entry name" value="Ribosomal_uL29_CS"/>
</dbReference>
<proteinExistence type="inferred from homology"/>
<keyword evidence="2 5" id="KW-0689">Ribosomal protein</keyword>
<reference evidence="6 7" key="1">
    <citation type="submission" date="2019-07" db="EMBL/GenBank/DDBJ databases">
        <title>Genomic Encyclopedia of Archaeal and Bacterial Type Strains, Phase II (KMG-II): from individual species to whole genera.</title>
        <authorList>
            <person name="Goeker M."/>
        </authorList>
    </citation>
    <scope>NUCLEOTIDE SEQUENCE [LARGE SCALE GENOMIC DNA]</scope>
    <source>
        <strain evidence="6 7">ATCC BAA-1139</strain>
    </source>
</reference>
<dbReference type="GO" id="GO:0022625">
    <property type="term" value="C:cytosolic large ribosomal subunit"/>
    <property type="evidence" value="ECO:0007669"/>
    <property type="project" value="TreeGrafter"/>
</dbReference>
<dbReference type="Gene3D" id="1.10.287.310">
    <property type="match status" value="1"/>
</dbReference>
<evidence type="ECO:0000313" key="7">
    <source>
        <dbReference type="Proteomes" id="UP000319449"/>
    </source>
</evidence>
<name>A0A562VK68_9BACT</name>
<dbReference type="Proteomes" id="UP000319449">
    <property type="component" value="Unassembled WGS sequence"/>
</dbReference>
<dbReference type="AlphaFoldDB" id="A0A562VK68"/>
<dbReference type="HAMAP" id="MF_00374">
    <property type="entry name" value="Ribosomal_uL29"/>
    <property type="match status" value="1"/>
</dbReference>
<evidence type="ECO:0000313" key="6">
    <source>
        <dbReference type="EMBL" id="TWJ18329.1"/>
    </source>
</evidence>
<dbReference type="Pfam" id="PF00831">
    <property type="entry name" value="Ribosomal_L29"/>
    <property type="match status" value="1"/>
</dbReference>
<dbReference type="CDD" id="cd00427">
    <property type="entry name" value="Ribosomal_L29_HIP"/>
    <property type="match status" value="1"/>
</dbReference>
<dbReference type="PROSITE" id="PS00579">
    <property type="entry name" value="RIBOSOMAL_L29"/>
    <property type="match status" value="1"/>
</dbReference>
<dbReference type="FunFam" id="1.10.287.310:FF:000001">
    <property type="entry name" value="50S ribosomal protein L29"/>
    <property type="match status" value="1"/>
</dbReference>
<comment type="similarity">
    <text evidence="1 5">Belongs to the universal ribosomal protein uL29 family.</text>
</comment>
<dbReference type="NCBIfam" id="TIGR00012">
    <property type="entry name" value="L29"/>
    <property type="match status" value="1"/>
</dbReference>
<keyword evidence="7" id="KW-1185">Reference proteome</keyword>